<dbReference type="RefSeq" id="WP_284013780.1">
    <property type="nucleotide sequence ID" value="NZ_CP126156.1"/>
</dbReference>
<evidence type="ECO:0000313" key="1">
    <source>
        <dbReference type="EMBL" id="MFC7137113.1"/>
    </source>
</evidence>
<name>A0ABD5XUD9_9EURY</name>
<keyword evidence="2" id="KW-1185">Reference proteome</keyword>
<evidence type="ECO:0000313" key="2">
    <source>
        <dbReference type="Proteomes" id="UP001596368"/>
    </source>
</evidence>
<dbReference type="EMBL" id="JBHSZG010000001">
    <property type="protein sequence ID" value="MFC7137113.1"/>
    <property type="molecule type" value="Genomic_DNA"/>
</dbReference>
<dbReference type="AlphaFoldDB" id="A0ABD5XUD9"/>
<protein>
    <submittedName>
        <fullName evidence="1">Uncharacterized protein</fullName>
    </submittedName>
</protein>
<reference evidence="1 2" key="1">
    <citation type="journal article" date="2019" name="Int. J. Syst. Evol. Microbiol.">
        <title>The Global Catalogue of Microorganisms (GCM) 10K type strain sequencing project: providing services to taxonomists for standard genome sequencing and annotation.</title>
        <authorList>
            <consortium name="The Broad Institute Genomics Platform"/>
            <consortium name="The Broad Institute Genome Sequencing Center for Infectious Disease"/>
            <person name="Wu L."/>
            <person name="Ma J."/>
        </authorList>
    </citation>
    <scope>NUCLEOTIDE SEQUENCE [LARGE SCALE GENOMIC DNA]</scope>
    <source>
        <strain evidence="1 2">DT92</strain>
    </source>
</reference>
<dbReference type="GeneID" id="81120951"/>
<gene>
    <name evidence="1" type="ORF">ACFQRB_12930</name>
</gene>
<sequence>MSDDDADAAEAGGINEAVAAFLAGADDVYDEYDKGYVDADAALSVLATRIDDLRAAAAGDDPAEGDGGE</sequence>
<accession>A0ABD5XUD9</accession>
<organism evidence="1 2">
    <name type="scientific">Halobaculum litoreum</name>
    <dbReference type="NCBI Taxonomy" id="3031998"/>
    <lineage>
        <taxon>Archaea</taxon>
        <taxon>Methanobacteriati</taxon>
        <taxon>Methanobacteriota</taxon>
        <taxon>Stenosarchaea group</taxon>
        <taxon>Halobacteria</taxon>
        <taxon>Halobacteriales</taxon>
        <taxon>Haloferacaceae</taxon>
        <taxon>Halobaculum</taxon>
    </lineage>
</organism>
<proteinExistence type="predicted"/>
<comment type="caution">
    <text evidence="1">The sequence shown here is derived from an EMBL/GenBank/DDBJ whole genome shotgun (WGS) entry which is preliminary data.</text>
</comment>
<dbReference type="Proteomes" id="UP001596368">
    <property type="component" value="Unassembled WGS sequence"/>
</dbReference>